<dbReference type="EMBL" id="CP002355">
    <property type="protein sequence ID" value="ADR32712.1"/>
    <property type="molecule type" value="Genomic_DNA"/>
</dbReference>
<evidence type="ECO:0000313" key="4">
    <source>
        <dbReference type="Proteomes" id="UP000008721"/>
    </source>
</evidence>
<evidence type="ECO:0000259" key="2">
    <source>
        <dbReference type="Pfam" id="PF11741"/>
    </source>
</evidence>
<dbReference type="AlphaFoldDB" id="E4TW96"/>
<reference evidence="3 4" key="1">
    <citation type="journal article" date="2012" name="Stand. Genomic Sci.">
        <title>Complete genome sequence of the sulfur compounds oxidizing chemolithoautotroph Sulfuricurvum kujiense type strain (YK-1(T)).</title>
        <authorList>
            <person name="Han C."/>
            <person name="Kotsyurbenko O."/>
            <person name="Chertkov O."/>
            <person name="Held B."/>
            <person name="Lapidus A."/>
            <person name="Nolan M."/>
            <person name="Lucas S."/>
            <person name="Hammon N."/>
            <person name="Deshpande S."/>
            <person name="Cheng J.F."/>
            <person name="Tapia R."/>
            <person name="Goodwin L.A."/>
            <person name="Pitluck S."/>
            <person name="Liolios K."/>
            <person name="Pagani I."/>
            <person name="Ivanova N."/>
            <person name="Mavromatis K."/>
            <person name="Mikhailova N."/>
            <person name="Pati A."/>
            <person name="Chen A."/>
            <person name="Palaniappan K."/>
            <person name="Land M."/>
            <person name="Hauser L."/>
            <person name="Chang Y.J."/>
            <person name="Jeffries C.D."/>
            <person name="Brambilla E.M."/>
            <person name="Rohde M."/>
            <person name="Spring S."/>
            <person name="Sikorski J."/>
            <person name="Goker M."/>
            <person name="Woyke T."/>
            <person name="Bristow J."/>
            <person name="Eisen J.A."/>
            <person name="Markowitz V."/>
            <person name="Hugenholtz P."/>
            <person name="Kyrpides N.C."/>
            <person name="Klenk H.P."/>
            <person name="Detter J.C."/>
        </authorList>
    </citation>
    <scope>NUCLEOTIDE SEQUENCE [LARGE SCALE GENOMIC DNA]</scope>
    <source>
        <strain evidence="4">ATCC BAA-921 / DSM 16994 / JCM 11577 / YK-1</strain>
    </source>
</reference>
<dbReference type="InterPro" id="IPR021731">
    <property type="entry name" value="AMIN_dom"/>
</dbReference>
<feature type="chain" id="PRO_5003188342" description="AMIN domain-containing protein" evidence="1">
    <location>
        <begin position="26"/>
        <end position="204"/>
    </location>
</feature>
<dbReference type="KEGG" id="sku:Sulku_0044"/>
<dbReference type="RefSeq" id="WP_013458909.1">
    <property type="nucleotide sequence ID" value="NC_014762.1"/>
</dbReference>
<organism evidence="3 4">
    <name type="scientific">Sulfuricurvum kujiense (strain ATCC BAA-921 / DSM 16994 / JCM 11577 / YK-1)</name>
    <dbReference type="NCBI Taxonomy" id="709032"/>
    <lineage>
        <taxon>Bacteria</taxon>
        <taxon>Pseudomonadati</taxon>
        <taxon>Campylobacterota</taxon>
        <taxon>Epsilonproteobacteria</taxon>
        <taxon>Campylobacterales</taxon>
        <taxon>Sulfurimonadaceae</taxon>
        <taxon>Sulfuricurvum</taxon>
    </lineage>
</organism>
<dbReference type="STRING" id="709032.Sulku_0044"/>
<sequence>MKKYSLFLSLLLLSHLIARENPFFASDEAKKQKVTSNISDARPQMGTLSYTFPDQARVLKEITFTVQNLDGSIEEKKLQIDQSIDWHRALIISQGGSSPHLTAKNSSSAANFGFIQLYSKGKSLTIKSSDPLIRHFALSNPNSIVLDFKHEASFKSDQKTLNAAPYLNVSVGNHGKFARATITLDGHYAYTLSKENGLITIICK</sequence>
<keyword evidence="4" id="KW-1185">Reference proteome</keyword>
<feature type="domain" description="AMIN" evidence="2">
    <location>
        <begin position="119"/>
        <end position="195"/>
    </location>
</feature>
<name>E4TW96_SULKY</name>
<accession>E4TW96</accession>
<keyword evidence="1" id="KW-0732">Signal</keyword>
<evidence type="ECO:0000256" key="1">
    <source>
        <dbReference type="SAM" id="SignalP"/>
    </source>
</evidence>
<proteinExistence type="predicted"/>
<protein>
    <recommendedName>
        <fullName evidence="2">AMIN domain-containing protein</fullName>
    </recommendedName>
</protein>
<gene>
    <name evidence="3" type="ordered locus">Sulku_0044</name>
</gene>
<evidence type="ECO:0000313" key="3">
    <source>
        <dbReference type="EMBL" id="ADR32712.1"/>
    </source>
</evidence>
<dbReference type="HOGENOM" id="CLU_101694_0_0_7"/>
<dbReference type="Pfam" id="PF11741">
    <property type="entry name" value="AMIN"/>
    <property type="match status" value="1"/>
</dbReference>
<dbReference type="eggNOG" id="ENOG5030TNT">
    <property type="taxonomic scope" value="Bacteria"/>
</dbReference>
<feature type="signal peptide" evidence="1">
    <location>
        <begin position="1"/>
        <end position="25"/>
    </location>
</feature>
<dbReference type="Proteomes" id="UP000008721">
    <property type="component" value="Chromosome"/>
</dbReference>